<protein>
    <submittedName>
        <fullName evidence="1">DUF488 domain-containing protein</fullName>
    </submittedName>
</protein>
<dbReference type="RefSeq" id="WP_147575338.1">
    <property type="nucleotide sequence ID" value="NZ_VOWB01000028.1"/>
</dbReference>
<dbReference type="AlphaFoldDB" id="A0A5C7DY22"/>
<dbReference type="PIRSF" id="PIRSF024492">
    <property type="entry name" value="UCP024492"/>
    <property type="match status" value="1"/>
</dbReference>
<dbReference type="EMBL" id="VOWB01000028">
    <property type="protein sequence ID" value="TXE83244.1"/>
    <property type="molecule type" value="Genomic_DNA"/>
</dbReference>
<name>A0A5C7DY22_9BACT</name>
<sequence length="207" mass="24491">MIKTIYTIGHSTHSIDYFIHILKKKNINALVDIRSSPYSKFANHFNREYINKILKNNNIDYIFMGDMLGARWEDKELLFENGKVNFELVRQTKLFKQGINRLINGVNKGYNISLMCSEKEPFDCHRFALVSRYINDINISHIYPKENEIIEFSQKDLENKMLEKYKKKLPQNNLFNSVSHMEKLNQAYKLRNIDIAYNALTKQGDEE</sequence>
<accession>A0A5C7DY22</accession>
<gene>
    <name evidence="1" type="ORF">FPD46_03385</name>
</gene>
<proteinExistence type="predicted"/>
<dbReference type="InterPro" id="IPR014519">
    <property type="entry name" value="UCP024492"/>
</dbReference>
<evidence type="ECO:0000313" key="2">
    <source>
        <dbReference type="Proteomes" id="UP000321310"/>
    </source>
</evidence>
<comment type="caution">
    <text evidence="1">The sequence shown here is derived from an EMBL/GenBank/DDBJ whole genome shotgun (WGS) entry which is preliminary data.</text>
</comment>
<dbReference type="InterPro" id="IPR007438">
    <property type="entry name" value="DUF488"/>
</dbReference>
<dbReference type="PANTHER" id="PTHR39337:SF1">
    <property type="entry name" value="BLR5642 PROTEIN"/>
    <property type="match status" value="1"/>
</dbReference>
<dbReference type="PANTHER" id="PTHR39337">
    <property type="entry name" value="BLR5642 PROTEIN"/>
    <property type="match status" value="1"/>
</dbReference>
<dbReference type="Proteomes" id="UP000321310">
    <property type="component" value="Unassembled WGS sequence"/>
</dbReference>
<evidence type="ECO:0000313" key="1">
    <source>
        <dbReference type="EMBL" id="TXE83244.1"/>
    </source>
</evidence>
<organism evidence="1 2">
    <name type="scientific">Campylobacter peloridis</name>
    <dbReference type="NCBI Taxonomy" id="488546"/>
    <lineage>
        <taxon>Bacteria</taxon>
        <taxon>Pseudomonadati</taxon>
        <taxon>Campylobacterota</taxon>
        <taxon>Epsilonproteobacteria</taxon>
        <taxon>Campylobacterales</taxon>
        <taxon>Campylobacteraceae</taxon>
        <taxon>Campylobacter</taxon>
    </lineage>
</organism>
<dbReference type="Pfam" id="PF04343">
    <property type="entry name" value="DUF488"/>
    <property type="match status" value="1"/>
</dbReference>
<reference evidence="1 2" key="1">
    <citation type="submission" date="2019-07" db="EMBL/GenBank/DDBJ databases">
        <title>Rapid identification of Enteric Bacteria from Whole Genome Sequences (WGS) using Average Nucleotide Identity (ANI).</title>
        <authorList>
            <person name="Lane C."/>
        </authorList>
    </citation>
    <scope>NUCLEOTIDE SEQUENCE [LARGE SCALE GENOMIC DNA]</scope>
    <source>
        <strain evidence="1 2">2016D-0250</strain>
    </source>
</reference>